<sequence length="266" mass="28567">MTPAPEEPSVVQSDRLAFSDLDETLIDCKSMFDFLDFYLGDRYGASGVRRAARVRAELVALVAAGTPREQANRAYYRVWAGEREESVRAAGWEWFAQRSRSAGFYIAATREALTRHRAAGDPVVLVSGSFPALVEPVARDIGAAHVVCSRPEVRRGVFTGELVGEPVIGEEKRRAVRALLRAYPHVDPADCYGYGDHVSDLPMLTEVGHPVVVGDPDLVDRVPGARLLPVGRPLPPDALTADGLTAGQPVARELTAGALAAGAAAR</sequence>
<evidence type="ECO:0000256" key="3">
    <source>
        <dbReference type="ARBA" id="ARBA00022801"/>
    </source>
</evidence>
<dbReference type="GO" id="GO:0016787">
    <property type="term" value="F:hydrolase activity"/>
    <property type="evidence" value="ECO:0007669"/>
    <property type="project" value="UniProtKB-KW"/>
</dbReference>
<evidence type="ECO:0000313" key="6">
    <source>
        <dbReference type="Proteomes" id="UP000037395"/>
    </source>
</evidence>
<dbReference type="InterPro" id="IPR050582">
    <property type="entry name" value="HAD-like_SerB"/>
</dbReference>
<dbReference type="GO" id="GO:0046872">
    <property type="term" value="F:metal ion binding"/>
    <property type="evidence" value="ECO:0007669"/>
    <property type="project" value="UniProtKB-KW"/>
</dbReference>
<comment type="similarity">
    <text evidence="1">Belongs to the HAD-like hydrolase superfamily. SerB family.</text>
</comment>
<dbReference type="Gene3D" id="3.40.50.1000">
    <property type="entry name" value="HAD superfamily/HAD-like"/>
    <property type="match status" value="1"/>
</dbReference>
<protein>
    <recommendedName>
        <fullName evidence="7">HAD family hydrolase</fullName>
    </recommendedName>
</protein>
<evidence type="ECO:0008006" key="7">
    <source>
        <dbReference type="Google" id="ProtNLM"/>
    </source>
</evidence>
<gene>
    <name evidence="5" type="ORF">HS99_0008125</name>
</gene>
<dbReference type="NCBIfam" id="TIGR01488">
    <property type="entry name" value="HAD-SF-IB"/>
    <property type="match status" value="1"/>
</dbReference>
<dbReference type="SUPFAM" id="SSF56784">
    <property type="entry name" value="HAD-like"/>
    <property type="match status" value="1"/>
</dbReference>
<keyword evidence="6" id="KW-1185">Reference proteome</keyword>
<evidence type="ECO:0000256" key="2">
    <source>
        <dbReference type="ARBA" id="ARBA00022723"/>
    </source>
</evidence>
<dbReference type="CDD" id="cd02612">
    <property type="entry name" value="HAD_PGPPase"/>
    <property type="match status" value="1"/>
</dbReference>
<comment type="caution">
    <text evidence="5">The sequence shown here is derived from an EMBL/GenBank/DDBJ whole genome shotgun (WGS) entry which is preliminary data.</text>
</comment>
<dbReference type="InterPro" id="IPR036412">
    <property type="entry name" value="HAD-like_sf"/>
</dbReference>
<keyword evidence="2" id="KW-0479">Metal-binding</keyword>
<evidence type="ECO:0000256" key="4">
    <source>
        <dbReference type="ARBA" id="ARBA00022842"/>
    </source>
</evidence>
<name>A0A1E7N596_KITAU</name>
<dbReference type="InterPro" id="IPR023214">
    <property type="entry name" value="HAD_sf"/>
</dbReference>
<dbReference type="NCBIfam" id="TIGR01490">
    <property type="entry name" value="HAD-SF-IB-hyp1"/>
    <property type="match status" value="1"/>
</dbReference>
<dbReference type="AlphaFoldDB" id="A0A1E7N596"/>
<keyword evidence="3" id="KW-0378">Hydrolase</keyword>
<keyword evidence="4" id="KW-0460">Magnesium</keyword>
<dbReference type="PANTHER" id="PTHR43344:SF13">
    <property type="entry name" value="PHOSPHATASE RV3661-RELATED"/>
    <property type="match status" value="1"/>
</dbReference>
<dbReference type="Proteomes" id="UP000037395">
    <property type="component" value="Unassembled WGS sequence"/>
</dbReference>
<evidence type="ECO:0000313" key="5">
    <source>
        <dbReference type="EMBL" id="OEV35824.1"/>
    </source>
</evidence>
<dbReference type="PANTHER" id="PTHR43344">
    <property type="entry name" value="PHOSPHOSERINE PHOSPHATASE"/>
    <property type="match status" value="1"/>
</dbReference>
<dbReference type="Pfam" id="PF12710">
    <property type="entry name" value="HAD"/>
    <property type="match status" value="1"/>
</dbReference>
<evidence type="ECO:0000256" key="1">
    <source>
        <dbReference type="ARBA" id="ARBA00009184"/>
    </source>
</evidence>
<proteinExistence type="inferred from homology"/>
<dbReference type="EMBL" id="JPRF03000032">
    <property type="protein sequence ID" value="OEV35824.1"/>
    <property type="molecule type" value="Genomic_DNA"/>
</dbReference>
<organism evidence="5 6">
    <name type="scientific">Kitasatospora aureofaciens</name>
    <name type="common">Streptomyces aureofaciens</name>
    <dbReference type="NCBI Taxonomy" id="1894"/>
    <lineage>
        <taxon>Bacteria</taxon>
        <taxon>Bacillati</taxon>
        <taxon>Actinomycetota</taxon>
        <taxon>Actinomycetes</taxon>
        <taxon>Kitasatosporales</taxon>
        <taxon>Streptomycetaceae</taxon>
        <taxon>Kitasatospora</taxon>
    </lineage>
</organism>
<dbReference type="InterPro" id="IPR006385">
    <property type="entry name" value="HAD_hydro_SerB1"/>
</dbReference>
<dbReference type="Gene3D" id="1.20.1440.100">
    <property type="entry name" value="SG protein - dephosphorylation function"/>
    <property type="match status" value="1"/>
</dbReference>
<accession>A0A1E7N596</accession>
<reference evidence="5" key="1">
    <citation type="submission" date="2016-08" db="EMBL/GenBank/DDBJ databases">
        <title>Sequencing, Assembly and Comparative Genomics of S. aureofaciens ATCC 10762.</title>
        <authorList>
            <person name="Gradnigo J.S."/>
            <person name="Johnson N."/>
            <person name="Somerville G.A."/>
        </authorList>
    </citation>
    <scope>NUCLEOTIDE SEQUENCE [LARGE SCALE GENOMIC DNA]</scope>
    <source>
        <strain evidence="5">ATCC 10762</strain>
    </source>
</reference>